<reference evidence="1 2" key="1">
    <citation type="journal article" date="2019" name="Nat. Ecol. Evol.">
        <title>Megaphylogeny resolves global patterns of mushroom evolution.</title>
        <authorList>
            <person name="Varga T."/>
            <person name="Krizsan K."/>
            <person name="Foldi C."/>
            <person name="Dima B."/>
            <person name="Sanchez-Garcia M."/>
            <person name="Sanchez-Ramirez S."/>
            <person name="Szollosi G.J."/>
            <person name="Szarkandi J.G."/>
            <person name="Papp V."/>
            <person name="Albert L."/>
            <person name="Andreopoulos W."/>
            <person name="Angelini C."/>
            <person name="Antonin V."/>
            <person name="Barry K.W."/>
            <person name="Bougher N.L."/>
            <person name="Buchanan P."/>
            <person name="Buyck B."/>
            <person name="Bense V."/>
            <person name="Catcheside P."/>
            <person name="Chovatia M."/>
            <person name="Cooper J."/>
            <person name="Damon W."/>
            <person name="Desjardin D."/>
            <person name="Finy P."/>
            <person name="Geml J."/>
            <person name="Haridas S."/>
            <person name="Hughes K."/>
            <person name="Justo A."/>
            <person name="Karasinski D."/>
            <person name="Kautmanova I."/>
            <person name="Kiss B."/>
            <person name="Kocsube S."/>
            <person name="Kotiranta H."/>
            <person name="LaButti K.M."/>
            <person name="Lechner B.E."/>
            <person name="Liimatainen K."/>
            <person name="Lipzen A."/>
            <person name="Lukacs Z."/>
            <person name="Mihaltcheva S."/>
            <person name="Morgado L.N."/>
            <person name="Niskanen T."/>
            <person name="Noordeloos M.E."/>
            <person name="Ohm R.A."/>
            <person name="Ortiz-Santana B."/>
            <person name="Ovrebo C."/>
            <person name="Racz N."/>
            <person name="Riley R."/>
            <person name="Savchenko A."/>
            <person name="Shiryaev A."/>
            <person name="Soop K."/>
            <person name="Spirin V."/>
            <person name="Szebenyi C."/>
            <person name="Tomsovsky M."/>
            <person name="Tulloss R.E."/>
            <person name="Uehling J."/>
            <person name="Grigoriev I.V."/>
            <person name="Vagvolgyi C."/>
            <person name="Papp T."/>
            <person name="Martin F.M."/>
            <person name="Miettinen O."/>
            <person name="Hibbett D.S."/>
            <person name="Nagy L.G."/>
        </authorList>
    </citation>
    <scope>NUCLEOTIDE SEQUENCE [LARGE SCALE GENOMIC DNA]</scope>
    <source>
        <strain evidence="1 2">NL-1719</strain>
    </source>
</reference>
<name>A0ACD3A655_9AGAR</name>
<organism evidence="1 2">
    <name type="scientific">Pluteus cervinus</name>
    <dbReference type="NCBI Taxonomy" id="181527"/>
    <lineage>
        <taxon>Eukaryota</taxon>
        <taxon>Fungi</taxon>
        <taxon>Dikarya</taxon>
        <taxon>Basidiomycota</taxon>
        <taxon>Agaricomycotina</taxon>
        <taxon>Agaricomycetes</taxon>
        <taxon>Agaricomycetidae</taxon>
        <taxon>Agaricales</taxon>
        <taxon>Pluteineae</taxon>
        <taxon>Pluteaceae</taxon>
        <taxon>Pluteus</taxon>
    </lineage>
</organism>
<dbReference type="EMBL" id="ML208795">
    <property type="protein sequence ID" value="TFK60307.1"/>
    <property type="molecule type" value="Genomic_DNA"/>
</dbReference>
<sequence>MKRLPPFTMLSIVPAIATCITLIQPATSLQLNVEGLTADGAKLPVNHAFPVIRSSWVYEGGDPSVVRIVLLRNDSYQFVLDTNVDLSLGETELMLSLSPIDGRFSLQAVGIDNSTVFASTPQFDLADVIYPTPTSFVPTVGSTVATVSPTSYEDTAPKLVSPAAIVGVVLSVAVVFLICLILILRRRRRSRYPTVDPLVCQDNIIPAPARRGPAFRKGRPQVVIRDPEGQIRSEKVRIRDQHNQVQFDLEANMLRREQNRRASRPISPISPTEVDLRTQLQILQDRILILEAQQERSASVTPPPDYVVSDNGEPRR</sequence>
<evidence type="ECO:0000313" key="2">
    <source>
        <dbReference type="Proteomes" id="UP000308600"/>
    </source>
</evidence>
<gene>
    <name evidence="1" type="ORF">BDN72DRAFT_883664</name>
</gene>
<keyword evidence="2" id="KW-1185">Reference proteome</keyword>
<accession>A0ACD3A655</accession>
<dbReference type="Proteomes" id="UP000308600">
    <property type="component" value="Unassembled WGS sequence"/>
</dbReference>
<proteinExistence type="predicted"/>
<protein>
    <submittedName>
        <fullName evidence="1">Uncharacterized protein</fullName>
    </submittedName>
</protein>
<evidence type="ECO:0000313" key="1">
    <source>
        <dbReference type="EMBL" id="TFK60307.1"/>
    </source>
</evidence>